<dbReference type="InterPro" id="IPR025091">
    <property type="entry name" value="DUF4019"/>
</dbReference>
<name>A0A850H404_9SPHN</name>
<dbReference type="CDD" id="cd06170">
    <property type="entry name" value="LuxR_C_like"/>
    <property type="match status" value="1"/>
</dbReference>
<comment type="caution">
    <text evidence="7">The sequence shown here is derived from an EMBL/GenBank/DDBJ whole genome shotgun (WGS) entry which is preliminary data.</text>
</comment>
<keyword evidence="3" id="KW-0804">Transcription</keyword>
<dbReference type="PROSITE" id="PS50043">
    <property type="entry name" value="HTH_LUXR_2"/>
    <property type="match status" value="1"/>
</dbReference>
<dbReference type="PRINTS" id="PR00038">
    <property type="entry name" value="HTHLUXR"/>
</dbReference>
<dbReference type="InterPro" id="IPR016032">
    <property type="entry name" value="Sig_transdc_resp-reg_C-effctor"/>
</dbReference>
<accession>A0A850H404</accession>
<dbReference type="InterPro" id="IPR036388">
    <property type="entry name" value="WH-like_DNA-bd_sf"/>
</dbReference>
<keyword evidence="5" id="KW-1133">Transmembrane helix</keyword>
<dbReference type="Pfam" id="PF13211">
    <property type="entry name" value="DUF4019"/>
    <property type="match status" value="1"/>
</dbReference>
<dbReference type="SMART" id="SM00421">
    <property type="entry name" value="HTH_LUXR"/>
    <property type="match status" value="1"/>
</dbReference>
<proteinExistence type="predicted"/>
<feature type="region of interest" description="Disordered" evidence="4">
    <location>
        <begin position="73"/>
        <end position="97"/>
    </location>
</feature>
<evidence type="ECO:0000256" key="3">
    <source>
        <dbReference type="ARBA" id="ARBA00023163"/>
    </source>
</evidence>
<feature type="compositionally biased region" description="Basic and acidic residues" evidence="4">
    <location>
        <begin position="88"/>
        <end position="97"/>
    </location>
</feature>
<dbReference type="Gene3D" id="1.10.10.10">
    <property type="entry name" value="Winged helix-like DNA-binding domain superfamily/Winged helix DNA-binding domain"/>
    <property type="match status" value="1"/>
</dbReference>
<protein>
    <submittedName>
        <fullName evidence="7">DUF4019 domain-containing protein</fullName>
    </submittedName>
</protein>
<dbReference type="AlphaFoldDB" id="A0A850H404"/>
<gene>
    <name evidence="7" type="ORF">HUV48_06175</name>
</gene>
<keyword evidence="8" id="KW-1185">Reference proteome</keyword>
<keyword evidence="5" id="KW-0812">Transmembrane</keyword>
<keyword evidence="1" id="KW-0805">Transcription regulation</keyword>
<keyword evidence="2" id="KW-0238">DNA-binding</keyword>
<dbReference type="RefSeq" id="WP_176266924.1">
    <property type="nucleotide sequence ID" value="NZ_JABWGV010000002.1"/>
</dbReference>
<evidence type="ECO:0000313" key="8">
    <source>
        <dbReference type="Proteomes" id="UP000561438"/>
    </source>
</evidence>
<dbReference type="Pfam" id="PF00196">
    <property type="entry name" value="GerE"/>
    <property type="match status" value="1"/>
</dbReference>
<dbReference type="Proteomes" id="UP000561438">
    <property type="component" value="Unassembled WGS sequence"/>
</dbReference>
<dbReference type="EMBL" id="JABWGV010000002">
    <property type="protein sequence ID" value="NVD44603.1"/>
    <property type="molecule type" value="Genomic_DNA"/>
</dbReference>
<evidence type="ECO:0000256" key="4">
    <source>
        <dbReference type="SAM" id="MobiDB-lite"/>
    </source>
</evidence>
<sequence>MDDGYDSLSEKERETLRLLLHGHDAKSMAGTLGLSVHTVNERLRNARRKLHVTSSKEAARLLFERESDAPHFLGHKTLGDADEGEGAPDDKQSQDDGKARIPRAYILAGVLIMSLFFATLALGLLPGSADEPTASSQTQDAEVLAAARRFVELVDAGDWEASYERTAASFREANTLAIWSQVSEDVRPPLGKVLSRKVTSVEDLPTPQNYYAVKFATDFAEKAGATETVTLAREDGAWRVVGIFIE</sequence>
<dbReference type="PANTHER" id="PTHR44688:SF16">
    <property type="entry name" value="DNA-BINDING TRANSCRIPTIONAL ACTIVATOR DEVR_DOSR"/>
    <property type="match status" value="1"/>
</dbReference>
<feature type="domain" description="HTH luxR-type" evidence="6">
    <location>
        <begin position="1"/>
        <end position="66"/>
    </location>
</feature>
<organism evidence="7 8">
    <name type="scientific">Qipengyuania atrilutea</name>
    <dbReference type="NCBI Taxonomy" id="2744473"/>
    <lineage>
        <taxon>Bacteria</taxon>
        <taxon>Pseudomonadati</taxon>
        <taxon>Pseudomonadota</taxon>
        <taxon>Alphaproteobacteria</taxon>
        <taxon>Sphingomonadales</taxon>
        <taxon>Erythrobacteraceae</taxon>
        <taxon>Qipengyuania</taxon>
    </lineage>
</organism>
<evidence type="ECO:0000259" key="6">
    <source>
        <dbReference type="PROSITE" id="PS50043"/>
    </source>
</evidence>
<feature type="transmembrane region" description="Helical" evidence="5">
    <location>
        <begin position="104"/>
        <end position="125"/>
    </location>
</feature>
<evidence type="ECO:0000313" key="7">
    <source>
        <dbReference type="EMBL" id="NVD44603.1"/>
    </source>
</evidence>
<dbReference type="GO" id="GO:0003677">
    <property type="term" value="F:DNA binding"/>
    <property type="evidence" value="ECO:0007669"/>
    <property type="project" value="UniProtKB-KW"/>
</dbReference>
<dbReference type="PANTHER" id="PTHR44688">
    <property type="entry name" value="DNA-BINDING TRANSCRIPTIONAL ACTIVATOR DEVR_DOSR"/>
    <property type="match status" value="1"/>
</dbReference>
<dbReference type="SUPFAM" id="SSF46894">
    <property type="entry name" value="C-terminal effector domain of the bipartite response regulators"/>
    <property type="match status" value="1"/>
</dbReference>
<evidence type="ECO:0000256" key="1">
    <source>
        <dbReference type="ARBA" id="ARBA00023015"/>
    </source>
</evidence>
<evidence type="ECO:0000256" key="2">
    <source>
        <dbReference type="ARBA" id="ARBA00023125"/>
    </source>
</evidence>
<reference evidence="7 8" key="1">
    <citation type="submission" date="2020-06" db="EMBL/GenBank/DDBJ databases">
        <title>Altererythrobacter sp. HHU K3-1.</title>
        <authorList>
            <person name="Zhang D."/>
            <person name="Xue H."/>
        </authorList>
    </citation>
    <scope>NUCLEOTIDE SEQUENCE [LARGE SCALE GENOMIC DNA]</scope>
    <source>
        <strain evidence="7 8">HHU K3-1</strain>
    </source>
</reference>
<dbReference type="GO" id="GO:0006355">
    <property type="term" value="P:regulation of DNA-templated transcription"/>
    <property type="evidence" value="ECO:0007669"/>
    <property type="project" value="InterPro"/>
</dbReference>
<evidence type="ECO:0000256" key="5">
    <source>
        <dbReference type="SAM" id="Phobius"/>
    </source>
</evidence>
<dbReference type="InterPro" id="IPR000792">
    <property type="entry name" value="Tscrpt_reg_LuxR_C"/>
</dbReference>
<keyword evidence="5" id="KW-0472">Membrane</keyword>